<feature type="region of interest" description="Disordered" evidence="5">
    <location>
        <begin position="291"/>
        <end position="355"/>
    </location>
</feature>
<dbReference type="GO" id="GO:0009055">
    <property type="term" value="F:electron transfer activity"/>
    <property type="evidence" value="ECO:0007669"/>
    <property type="project" value="InterPro"/>
</dbReference>
<dbReference type="PANTHER" id="PTHR30600">
    <property type="entry name" value="CYTOCHROME C PEROXIDASE-RELATED"/>
    <property type="match status" value="1"/>
</dbReference>
<dbReference type="InterPro" id="IPR014284">
    <property type="entry name" value="RNA_pol_sigma-70_dom"/>
</dbReference>
<feature type="compositionally biased region" description="Polar residues" evidence="5">
    <location>
        <begin position="328"/>
        <end position="338"/>
    </location>
</feature>
<dbReference type="CDD" id="cd06171">
    <property type="entry name" value="Sigma70_r4"/>
    <property type="match status" value="1"/>
</dbReference>
<feature type="region of interest" description="Disordered" evidence="5">
    <location>
        <begin position="114"/>
        <end position="138"/>
    </location>
</feature>
<protein>
    <submittedName>
        <fullName evidence="7">ECF RNA polymerase sigma factor SigE</fullName>
    </submittedName>
</protein>
<dbReference type="SUPFAM" id="SSF46626">
    <property type="entry name" value="Cytochrome c"/>
    <property type="match status" value="1"/>
</dbReference>
<evidence type="ECO:0000256" key="4">
    <source>
        <dbReference type="PROSITE-ProRule" id="PRU00433"/>
    </source>
</evidence>
<dbReference type="GO" id="GO:0020037">
    <property type="term" value="F:heme binding"/>
    <property type="evidence" value="ECO:0007669"/>
    <property type="project" value="InterPro"/>
</dbReference>
<dbReference type="KEGG" id="pbor:BSF38_02258"/>
<dbReference type="InterPro" id="IPR010538">
    <property type="entry name" value="DHOR"/>
</dbReference>
<feature type="domain" description="Cytochrome c" evidence="6">
    <location>
        <begin position="652"/>
        <end position="790"/>
    </location>
</feature>
<evidence type="ECO:0000256" key="1">
    <source>
        <dbReference type="ARBA" id="ARBA00022617"/>
    </source>
</evidence>
<dbReference type="InterPro" id="IPR036909">
    <property type="entry name" value="Cyt_c-like_dom_sf"/>
</dbReference>
<keyword evidence="1 4" id="KW-0349">Heme</keyword>
<name>A0A1U7CPD0_9BACT</name>
<dbReference type="Gene3D" id="1.10.1740.10">
    <property type="match status" value="1"/>
</dbReference>
<dbReference type="InterPro" id="IPR013324">
    <property type="entry name" value="RNA_pol_sigma_r3/r4-like"/>
</dbReference>
<evidence type="ECO:0000313" key="7">
    <source>
        <dbReference type="EMBL" id="APW60769.1"/>
    </source>
</evidence>
<dbReference type="GO" id="GO:0006352">
    <property type="term" value="P:DNA-templated transcription initiation"/>
    <property type="evidence" value="ECO:0007669"/>
    <property type="project" value="InterPro"/>
</dbReference>
<evidence type="ECO:0000256" key="3">
    <source>
        <dbReference type="ARBA" id="ARBA00023004"/>
    </source>
</evidence>
<evidence type="ECO:0000256" key="2">
    <source>
        <dbReference type="ARBA" id="ARBA00022723"/>
    </source>
</evidence>
<dbReference type="GO" id="GO:0003677">
    <property type="term" value="F:DNA binding"/>
    <property type="evidence" value="ECO:0007669"/>
    <property type="project" value="InterPro"/>
</dbReference>
<dbReference type="EMBL" id="CP019082">
    <property type="protein sequence ID" value="APW60769.1"/>
    <property type="molecule type" value="Genomic_DNA"/>
</dbReference>
<dbReference type="PANTHER" id="PTHR30600:SF4">
    <property type="entry name" value="CYTOCHROME C DOMAIN-CONTAINING PROTEIN"/>
    <property type="match status" value="1"/>
</dbReference>
<dbReference type="Gene3D" id="1.10.760.10">
    <property type="entry name" value="Cytochrome c-like domain"/>
    <property type="match status" value="1"/>
</dbReference>
<keyword evidence="2 4" id="KW-0479">Metal-binding</keyword>
<dbReference type="Gene3D" id="1.10.10.10">
    <property type="entry name" value="Winged helix-like DNA-binding domain superfamily/Winged helix DNA-binding domain"/>
    <property type="match status" value="1"/>
</dbReference>
<evidence type="ECO:0000313" key="8">
    <source>
        <dbReference type="Proteomes" id="UP000186309"/>
    </source>
</evidence>
<feature type="compositionally biased region" description="Basic and acidic residues" evidence="5">
    <location>
        <begin position="307"/>
        <end position="316"/>
    </location>
</feature>
<dbReference type="Pfam" id="PF04542">
    <property type="entry name" value="Sigma70_r2"/>
    <property type="match status" value="1"/>
</dbReference>
<evidence type="ECO:0000259" key="6">
    <source>
        <dbReference type="PROSITE" id="PS51007"/>
    </source>
</evidence>
<gene>
    <name evidence="7" type="primary">sigE_9</name>
    <name evidence="7" type="ORF">BSF38_02258</name>
</gene>
<dbReference type="SUPFAM" id="SSF88946">
    <property type="entry name" value="Sigma2 domain of RNA polymerase sigma factors"/>
    <property type="match status" value="1"/>
</dbReference>
<dbReference type="InterPro" id="IPR013325">
    <property type="entry name" value="RNA_pol_sigma_r2"/>
</dbReference>
<keyword evidence="8" id="KW-1185">Reference proteome</keyword>
<dbReference type="AlphaFoldDB" id="A0A1U7CPD0"/>
<dbReference type="GO" id="GO:0004130">
    <property type="term" value="F:cytochrome-c peroxidase activity"/>
    <property type="evidence" value="ECO:0007669"/>
    <property type="project" value="TreeGrafter"/>
</dbReference>
<feature type="region of interest" description="Disordered" evidence="5">
    <location>
        <begin position="1"/>
        <end position="26"/>
    </location>
</feature>
<dbReference type="SUPFAM" id="SSF88659">
    <property type="entry name" value="Sigma3 and sigma4 domains of RNA polymerase sigma factors"/>
    <property type="match status" value="1"/>
</dbReference>
<dbReference type="STRING" id="1387353.BSF38_02258"/>
<dbReference type="RefSeq" id="WP_083712872.1">
    <property type="nucleotide sequence ID" value="NZ_CP019082.1"/>
</dbReference>
<dbReference type="InterPro" id="IPR007627">
    <property type="entry name" value="RNA_pol_sigma70_r2"/>
</dbReference>
<evidence type="ECO:0000256" key="5">
    <source>
        <dbReference type="SAM" id="MobiDB-lite"/>
    </source>
</evidence>
<organism evidence="7 8">
    <name type="scientific">Paludisphaera borealis</name>
    <dbReference type="NCBI Taxonomy" id="1387353"/>
    <lineage>
        <taxon>Bacteria</taxon>
        <taxon>Pseudomonadati</taxon>
        <taxon>Planctomycetota</taxon>
        <taxon>Planctomycetia</taxon>
        <taxon>Isosphaerales</taxon>
        <taxon>Isosphaeraceae</taxon>
        <taxon>Paludisphaera</taxon>
    </lineage>
</organism>
<dbReference type="Proteomes" id="UP000186309">
    <property type="component" value="Chromosome"/>
</dbReference>
<dbReference type="NCBIfam" id="TIGR02937">
    <property type="entry name" value="sigma70-ECF"/>
    <property type="match status" value="1"/>
</dbReference>
<dbReference type="InterPro" id="IPR051395">
    <property type="entry name" value="Cytochrome_c_Peroxidase/MauG"/>
</dbReference>
<dbReference type="OrthoDB" id="9816550at2"/>
<sequence>MMTPVRSGVESGMKEQALGLESPGPPADRRLLEAFLERDEASAEGAFRRIVERHAPAVLRVCRDVLGDHHEAQDAAQAVFLVLARKAASIRRREALGSWLHGVSLRVARRARDAEARRRKAEKRNAEATSQRTERWSAAERPFHPELHEELSRLPERYRLPIVLCYFEGYTQEEAARVLGWPYGTVQTRLHRGRRRLREALARRDAAPCSLLAALLGPRQASPDAVRPEWVEETAWAAVRCAKYGGAGGSVSPSVSHLAATIDSSLSISTTWVIGICLAAGGMWFAGRDVTEGSRNSRPPVYSESPADGRIEERRAISLGGPTRRSSESTTADATPTNPIVARSRASATVKPREVSATDEASAPILKAADRALSSLRAALAADGRELFERMWSPKDPRSHGGDGLGPVFNARSCVDCHDQGGTGGAGPSSRNIDVATADVDPSTGMGFSYAFSMNFGEGGFEYRFGYDPPAGARRTSQASLASAAIHPGFREARSVVLHRFGTDPSYSAWRGAIPGRHGQIEVRMSQRNPTPLFGVGLIDEIPDEAIVAVARRRSPGSSQTRGRISRVAGGRIGRFGWKAQTATVEEFVLSAAAGELGLEVPGRRQAGDPRLLDVVSAGLDMDRTECHALVAFVRGLPSPVVSAPSDPKEAAMVKEGEKTFRSIGCASCHLPRLGGVEGIYSDLLLHDMGTELGDSSGYAVFGSGPSRAAVDERGVDDRDGESETRAREWRTPPLWGLRDSAPYLHDGRAETVVQAVILHGGQGMSSADRFSRLSTRRKRQVEAFLMSLGAPRE</sequence>
<dbReference type="PROSITE" id="PS51007">
    <property type="entry name" value="CYTC"/>
    <property type="match status" value="1"/>
</dbReference>
<dbReference type="InterPro" id="IPR009056">
    <property type="entry name" value="Cyt_c-like_dom"/>
</dbReference>
<dbReference type="GO" id="GO:0016987">
    <property type="term" value="F:sigma factor activity"/>
    <property type="evidence" value="ECO:0007669"/>
    <property type="project" value="InterPro"/>
</dbReference>
<accession>A0A1U7CPD0</accession>
<dbReference type="GO" id="GO:0046872">
    <property type="term" value="F:metal ion binding"/>
    <property type="evidence" value="ECO:0007669"/>
    <property type="project" value="UniProtKB-KW"/>
</dbReference>
<dbReference type="Pfam" id="PF06537">
    <property type="entry name" value="DHOR"/>
    <property type="match status" value="2"/>
</dbReference>
<proteinExistence type="predicted"/>
<dbReference type="InterPro" id="IPR036388">
    <property type="entry name" value="WH-like_DNA-bd_sf"/>
</dbReference>
<reference evidence="8" key="1">
    <citation type="submission" date="2016-12" db="EMBL/GenBank/DDBJ databases">
        <title>Comparative genomics of four Isosphaeraceae planctomycetes: a common pool of plasmids and glycoside hydrolase genes.</title>
        <authorList>
            <person name="Ivanova A."/>
        </authorList>
    </citation>
    <scope>NUCLEOTIDE SEQUENCE [LARGE SCALE GENOMIC DNA]</scope>
    <source>
        <strain evidence="8">PX4</strain>
    </source>
</reference>
<keyword evidence="3 4" id="KW-0408">Iron</keyword>
<dbReference type="Pfam" id="PF08281">
    <property type="entry name" value="Sigma70_r4_2"/>
    <property type="match status" value="1"/>
</dbReference>
<dbReference type="InterPro" id="IPR013249">
    <property type="entry name" value="RNA_pol_sigma70_r4_t2"/>
</dbReference>